<name>A0A7K1VD25_9NOCA</name>
<dbReference type="SUPFAM" id="SSF51905">
    <property type="entry name" value="FAD/NAD(P)-binding domain"/>
    <property type="match status" value="1"/>
</dbReference>
<proteinExistence type="predicted"/>
<organism evidence="7 8">
    <name type="scientific">Nocardia terrae</name>
    <dbReference type="NCBI Taxonomy" id="2675851"/>
    <lineage>
        <taxon>Bacteria</taxon>
        <taxon>Bacillati</taxon>
        <taxon>Actinomycetota</taxon>
        <taxon>Actinomycetes</taxon>
        <taxon>Mycobacteriales</taxon>
        <taxon>Nocardiaceae</taxon>
        <taxon>Nocardia</taxon>
    </lineage>
</organism>
<sequence>MSQSVEHVLIVGAGLAGLRTAEELRRAGYTGQITLLGDENRAPYDRPPLSKQYMRAETDDTALRPAEFYSEQRIRLRLGVAATGVDTAARRVHLSDGTDAHYDALVIATGLRPRRIPGLPEVSGVHVLRSHADAAALREHLGSARKAVIVGAGFIGCELAASFLSRDLDVTLVEPQPTPLFAALGEQVGALVTRLHEAEGVAVRCGAGVESLVAEGDSVSGVRLADGTVLDADLVVIGIGSVPVTSWLEGSGIPLATPSEGGGVLTDATGRTSIPGVWAVGDVAAWPHASGRHKRVEHWTNAGEQAQTLAAALLGTETTAEVQVPYVWSDQYDMKIQVLGIPALADEIRIVEDKGRKFLAHYLRAGELVAVVGASMVGKVMKARAELAANLRPQAAVG</sequence>
<dbReference type="GO" id="GO:0016651">
    <property type="term" value="F:oxidoreductase activity, acting on NAD(P)H"/>
    <property type="evidence" value="ECO:0007669"/>
    <property type="project" value="TreeGrafter"/>
</dbReference>
<keyword evidence="3" id="KW-0274">FAD</keyword>
<dbReference type="AlphaFoldDB" id="A0A7K1VD25"/>
<dbReference type="PANTHER" id="PTHR43557:SF2">
    <property type="entry name" value="RIESKE DOMAIN-CONTAINING PROTEIN-RELATED"/>
    <property type="match status" value="1"/>
</dbReference>
<keyword evidence="4" id="KW-0560">Oxidoreductase</keyword>
<gene>
    <name evidence="7" type="ORF">GPX89_43220</name>
</gene>
<dbReference type="InterPro" id="IPR023753">
    <property type="entry name" value="FAD/NAD-binding_dom"/>
</dbReference>
<dbReference type="InterPro" id="IPR050446">
    <property type="entry name" value="FAD-oxidoreductase/Apoptosis"/>
</dbReference>
<dbReference type="Proteomes" id="UP000466794">
    <property type="component" value="Unassembled WGS sequence"/>
</dbReference>
<evidence type="ECO:0000313" key="8">
    <source>
        <dbReference type="Proteomes" id="UP000466794"/>
    </source>
</evidence>
<keyword evidence="8" id="KW-1185">Reference proteome</keyword>
<evidence type="ECO:0000259" key="6">
    <source>
        <dbReference type="Pfam" id="PF14759"/>
    </source>
</evidence>
<accession>A0A7K1VD25</accession>
<dbReference type="PRINTS" id="PR00411">
    <property type="entry name" value="PNDRDTASEI"/>
</dbReference>
<comment type="cofactor">
    <cofactor evidence="1">
        <name>FAD</name>
        <dbReference type="ChEBI" id="CHEBI:57692"/>
    </cofactor>
</comment>
<dbReference type="PRINTS" id="PR00368">
    <property type="entry name" value="FADPNR"/>
</dbReference>
<dbReference type="Gene3D" id="3.30.390.30">
    <property type="match status" value="1"/>
</dbReference>
<comment type="caution">
    <text evidence="7">The sequence shown here is derived from an EMBL/GenBank/DDBJ whole genome shotgun (WGS) entry which is preliminary data.</text>
</comment>
<dbReference type="RefSeq" id="WP_157393599.1">
    <property type="nucleotide sequence ID" value="NZ_WRPP01000017.1"/>
</dbReference>
<dbReference type="InterPro" id="IPR036188">
    <property type="entry name" value="FAD/NAD-bd_sf"/>
</dbReference>
<dbReference type="EMBL" id="WRPP01000017">
    <property type="protein sequence ID" value="MVU84028.1"/>
    <property type="molecule type" value="Genomic_DNA"/>
</dbReference>
<protein>
    <submittedName>
        <fullName evidence="7">FAD-dependent oxidoreductase</fullName>
    </submittedName>
</protein>
<evidence type="ECO:0000256" key="2">
    <source>
        <dbReference type="ARBA" id="ARBA00022630"/>
    </source>
</evidence>
<dbReference type="PANTHER" id="PTHR43557">
    <property type="entry name" value="APOPTOSIS-INDUCING FACTOR 1"/>
    <property type="match status" value="1"/>
</dbReference>
<dbReference type="SUPFAM" id="SSF55424">
    <property type="entry name" value="FAD/NAD-linked reductases, dimerisation (C-terminal) domain"/>
    <property type="match status" value="1"/>
</dbReference>
<evidence type="ECO:0000256" key="1">
    <source>
        <dbReference type="ARBA" id="ARBA00001974"/>
    </source>
</evidence>
<evidence type="ECO:0000256" key="3">
    <source>
        <dbReference type="ARBA" id="ARBA00022827"/>
    </source>
</evidence>
<evidence type="ECO:0000313" key="7">
    <source>
        <dbReference type="EMBL" id="MVU84028.1"/>
    </source>
</evidence>
<dbReference type="Pfam" id="PF14759">
    <property type="entry name" value="Reductase_C"/>
    <property type="match status" value="1"/>
</dbReference>
<dbReference type="Gene3D" id="3.50.50.60">
    <property type="entry name" value="FAD/NAD(P)-binding domain"/>
    <property type="match status" value="2"/>
</dbReference>
<feature type="domain" description="Reductase C-terminal" evidence="6">
    <location>
        <begin position="326"/>
        <end position="396"/>
    </location>
</feature>
<reference evidence="7 8" key="1">
    <citation type="submission" date="2019-12" db="EMBL/GenBank/DDBJ databases">
        <title>Nocardia sp. nov. ET3-3 isolated from soil.</title>
        <authorList>
            <person name="Kanchanasin P."/>
            <person name="Tanasupawat S."/>
            <person name="Yuki M."/>
            <person name="Kudo T."/>
        </authorList>
    </citation>
    <scope>NUCLEOTIDE SEQUENCE [LARGE SCALE GENOMIC DNA]</scope>
    <source>
        <strain evidence="7 8">ET3-3</strain>
    </source>
</reference>
<dbReference type="InterPro" id="IPR028202">
    <property type="entry name" value="Reductase_C"/>
</dbReference>
<evidence type="ECO:0000259" key="5">
    <source>
        <dbReference type="Pfam" id="PF07992"/>
    </source>
</evidence>
<dbReference type="GO" id="GO:0005737">
    <property type="term" value="C:cytoplasm"/>
    <property type="evidence" value="ECO:0007669"/>
    <property type="project" value="TreeGrafter"/>
</dbReference>
<evidence type="ECO:0000256" key="4">
    <source>
        <dbReference type="ARBA" id="ARBA00023002"/>
    </source>
</evidence>
<feature type="domain" description="FAD/NAD(P)-binding" evidence="5">
    <location>
        <begin position="7"/>
        <end position="306"/>
    </location>
</feature>
<keyword evidence="2" id="KW-0285">Flavoprotein</keyword>
<dbReference type="Pfam" id="PF07992">
    <property type="entry name" value="Pyr_redox_2"/>
    <property type="match status" value="1"/>
</dbReference>
<dbReference type="InterPro" id="IPR016156">
    <property type="entry name" value="FAD/NAD-linked_Rdtase_dimer_sf"/>
</dbReference>